<dbReference type="PROSITE" id="PS50181">
    <property type="entry name" value="FBOX"/>
    <property type="match status" value="1"/>
</dbReference>
<dbReference type="SMART" id="SM00256">
    <property type="entry name" value="FBOX"/>
    <property type="match status" value="1"/>
</dbReference>
<dbReference type="EMBL" id="JAUUTY010000004">
    <property type="protein sequence ID" value="KAK1649493.1"/>
    <property type="molecule type" value="Genomic_DNA"/>
</dbReference>
<dbReference type="Gene3D" id="1.20.1280.50">
    <property type="match status" value="1"/>
</dbReference>
<dbReference type="PANTHER" id="PTHR35828">
    <property type="entry name" value="OS08G0203800 PROTEIN-RELATED"/>
    <property type="match status" value="1"/>
</dbReference>
<protein>
    <recommendedName>
        <fullName evidence="1">F-box domain-containing protein</fullName>
    </recommendedName>
</protein>
<evidence type="ECO:0000313" key="2">
    <source>
        <dbReference type="EMBL" id="KAK1649493.1"/>
    </source>
</evidence>
<sequence>MEETTEATPLPDDVVREILLRVSAVDVATLFRCAVTCKQWRAVVADLSFLRQHWPEKAPHPSSVLGFFDSPYGNQWPLFISPEKVLGARRRSLGSFLVAAAPPDILNRAVPLAARGGLLVVRLPAWRLAGDSLRLAVCDILKGTCDVLPPLQCRVSQCGCAILTREDCCSLDGQQAQTPSTGYSAFFKVLAMIVGTNDQDCNLYAFSSSQATWSEPRKCFDQVWQRDTFGLRIILRPSWATVCRGVAYWLGSYSTDHRSSPRCFTFGVNVKTGETSSTELLIPANQLSLPSFGRMLSVADGNLSLLILQKEGLQLHTWTRGDDGRTWLRTRAIELKPPKQVWDPVHVSILSGEKSGALFMSDAYGFVYKTDPEKGAMQDVTEEMFHARLSFWAVPIEMDWPALFMSRLAV</sequence>
<dbReference type="AlphaFoldDB" id="A0AAD8SD86"/>
<dbReference type="PANTHER" id="PTHR35828:SF46">
    <property type="entry name" value="F-BOX DOMAIN-CONTAINING PROTEIN"/>
    <property type="match status" value="1"/>
</dbReference>
<dbReference type="Pfam" id="PF00646">
    <property type="entry name" value="F-box"/>
    <property type="match status" value="1"/>
</dbReference>
<comment type="caution">
    <text evidence="2">The sequence shown here is derived from an EMBL/GenBank/DDBJ whole genome shotgun (WGS) entry which is preliminary data.</text>
</comment>
<evidence type="ECO:0000259" key="1">
    <source>
        <dbReference type="PROSITE" id="PS50181"/>
    </source>
</evidence>
<reference evidence="2" key="1">
    <citation type="submission" date="2023-07" db="EMBL/GenBank/DDBJ databases">
        <title>A chromosome-level genome assembly of Lolium multiflorum.</title>
        <authorList>
            <person name="Chen Y."/>
            <person name="Copetti D."/>
            <person name="Kolliker R."/>
            <person name="Studer B."/>
        </authorList>
    </citation>
    <scope>NUCLEOTIDE SEQUENCE</scope>
    <source>
        <strain evidence="2">02402/16</strain>
        <tissue evidence="2">Leaf</tissue>
    </source>
</reference>
<gene>
    <name evidence="2" type="ORF">QYE76_067298</name>
</gene>
<organism evidence="2 3">
    <name type="scientific">Lolium multiflorum</name>
    <name type="common">Italian ryegrass</name>
    <name type="synonym">Lolium perenne subsp. multiflorum</name>
    <dbReference type="NCBI Taxonomy" id="4521"/>
    <lineage>
        <taxon>Eukaryota</taxon>
        <taxon>Viridiplantae</taxon>
        <taxon>Streptophyta</taxon>
        <taxon>Embryophyta</taxon>
        <taxon>Tracheophyta</taxon>
        <taxon>Spermatophyta</taxon>
        <taxon>Magnoliopsida</taxon>
        <taxon>Liliopsida</taxon>
        <taxon>Poales</taxon>
        <taxon>Poaceae</taxon>
        <taxon>BOP clade</taxon>
        <taxon>Pooideae</taxon>
        <taxon>Poodae</taxon>
        <taxon>Poeae</taxon>
        <taxon>Poeae Chloroplast Group 2 (Poeae type)</taxon>
        <taxon>Loliodinae</taxon>
        <taxon>Loliinae</taxon>
        <taxon>Lolium</taxon>
    </lineage>
</organism>
<name>A0AAD8SD86_LOLMU</name>
<dbReference type="InterPro" id="IPR036047">
    <property type="entry name" value="F-box-like_dom_sf"/>
</dbReference>
<dbReference type="InterPro" id="IPR001810">
    <property type="entry name" value="F-box_dom"/>
</dbReference>
<dbReference type="Proteomes" id="UP001231189">
    <property type="component" value="Unassembled WGS sequence"/>
</dbReference>
<proteinExistence type="predicted"/>
<dbReference type="SUPFAM" id="SSF81383">
    <property type="entry name" value="F-box domain"/>
    <property type="match status" value="1"/>
</dbReference>
<feature type="domain" description="F-box" evidence="1">
    <location>
        <begin position="4"/>
        <end position="57"/>
    </location>
</feature>
<accession>A0AAD8SD86</accession>
<evidence type="ECO:0000313" key="3">
    <source>
        <dbReference type="Proteomes" id="UP001231189"/>
    </source>
</evidence>
<keyword evidence="3" id="KW-1185">Reference proteome</keyword>